<dbReference type="EMBL" id="KZ987987">
    <property type="protein sequence ID" value="RKP13581.1"/>
    <property type="molecule type" value="Genomic_DNA"/>
</dbReference>
<evidence type="ECO:0008006" key="3">
    <source>
        <dbReference type="Google" id="ProtNLM"/>
    </source>
</evidence>
<organism evidence="1 2">
    <name type="scientific">Piptocephalis cylindrospora</name>
    <dbReference type="NCBI Taxonomy" id="1907219"/>
    <lineage>
        <taxon>Eukaryota</taxon>
        <taxon>Fungi</taxon>
        <taxon>Fungi incertae sedis</taxon>
        <taxon>Zoopagomycota</taxon>
        <taxon>Zoopagomycotina</taxon>
        <taxon>Zoopagomycetes</taxon>
        <taxon>Zoopagales</taxon>
        <taxon>Piptocephalidaceae</taxon>
        <taxon>Piptocephalis</taxon>
    </lineage>
</organism>
<protein>
    <recommendedName>
        <fullName evidence="3">PIN domain-like protein</fullName>
    </recommendedName>
</protein>
<dbReference type="Proteomes" id="UP000267251">
    <property type="component" value="Unassembled WGS sequence"/>
</dbReference>
<dbReference type="OrthoDB" id="10463330at2759"/>
<name>A0A4P9Y5T9_9FUNG</name>
<evidence type="ECO:0000313" key="1">
    <source>
        <dbReference type="EMBL" id="RKP13581.1"/>
    </source>
</evidence>
<keyword evidence="2" id="KW-1185">Reference proteome</keyword>
<sequence length="504" mass="55764">MPNEALAHNDTDVDPSREVFWSKVNPYRTTVSLTCLKGQTVVVDATSWFQVDAGQPPQLILPRLFFRLIRLLILDIKPIVVFNSMEIKNEAYNGSFVKGLYPERASSINRSDSEESDPIPPPLSSQALLAKIAWKRLEDHMPDWEEVLREAMTLPSNIVRDGSTRAQKQVLAPPNLPKSKGRAKALRESLELWASILQDVSQWKQWSQSPPSPLSIPLPSSNWPGWGDTDELVASAAFLSHTLLGNDARVWLDELSTQLARPTPLIHATHGGLIGDVKKMMNILGVEWKEVRGRARARAVTLASTLQIPILSTNRSILLFSGLTSPCLIYTFDAPYDLLLASLYPMADIRRELGIDAHGPHAIPLFACLTRSPEGLTNIHTVRSILQSFSSGTWGPWKGGDEPLQRFSRWWKNECLVMGGGGGHEDPFRTPSGPELGNLKRQIATSAAGPGFPNIVGFKSYATPPPTFVSSHPGGDREVWRDWGSMSRLSQVLLYEPAVERGGH</sequence>
<proteinExistence type="predicted"/>
<reference evidence="2" key="1">
    <citation type="journal article" date="2018" name="Nat. Microbiol.">
        <title>Leveraging single-cell genomics to expand the fungal tree of life.</title>
        <authorList>
            <person name="Ahrendt S.R."/>
            <person name="Quandt C.A."/>
            <person name="Ciobanu D."/>
            <person name="Clum A."/>
            <person name="Salamov A."/>
            <person name="Andreopoulos B."/>
            <person name="Cheng J.F."/>
            <person name="Woyke T."/>
            <person name="Pelin A."/>
            <person name="Henrissat B."/>
            <person name="Reynolds N.K."/>
            <person name="Benny G.L."/>
            <person name="Smith M.E."/>
            <person name="James T.Y."/>
            <person name="Grigoriev I.V."/>
        </authorList>
    </citation>
    <scope>NUCLEOTIDE SEQUENCE [LARGE SCALE GENOMIC DNA]</scope>
</reference>
<dbReference type="Gene3D" id="3.40.50.1010">
    <property type="entry name" value="5'-nuclease"/>
    <property type="match status" value="1"/>
</dbReference>
<dbReference type="AlphaFoldDB" id="A0A4P9Y5T9"/>
<gene>
    <name evidence="1" type="ORF">BJ684DRAFT_16029</name>
</gene>
<evidence type="ECO:0000313" key="2">
    <source>
        <dbReference type="Proteomes" id="UP000267251"/>
    </source>
</evidence>
<dbReference type="InterPro" id="IPR029060">
    <property type="entry name" value="PIN-like_dom_sf"/>
</dbReference>
<dbReference type="SUPFAM" id="SSF88723">
    <property type="entry name" value="PIN domain-like"/>
    <property type="match status" value="1"/>
</dbReference>
<accession>A0A4P9Y5T9</accession>